<keyword evidence="1" id="KW-0472">Membrane</keyword>
<proteinExistence type="predicted"/>
<keyword evidence="1" id="KW-0812">Transmembrane</keyword>
<keyword evidence="3" id="KW-1185">Reference proteome</keyword>
<protein>
    <submittedName>
        <fullName evidence="2">Uncharacterized protein</fullName>
    </submittedName>
</protein>
<dbReference type="AlphaFoldDB" id="A0A317ZE71"/>
<name>A0A317ZE71_9BACT</name>
<evidence type="ECO:0000313" key="2">
    <source>
        <dbReference type="EMBL" id="PXA02982.1"/>
    </source>
</evidence>
<dbReference type="Proteomes" id="UP000247099">
    <property type="component" value="Unassembled WGS sequence"/>
</dbReference>
<evidence type="ECO:0000313" key="3">
    <source>
        <dbReference type="Proteomes" id="UP000247099"/>
    </source>
</evidence>
<reference evidence="2 3" key="1">
    <citation type="submission" date="2018-05" db="EMBL/GenBank/DDBJ databases">
        <title>Coraliomargarita sinensis sp. nov., isolated from a marine solar saltern.</title>
        <authorList>
            <person name="Zhou L.Y."/>
        </authorList>
    </citation>
    <scope>NUCLEOTIDE SEQUENCE [LARGE SCALE GENOMIC DNA]</scope>
    <source>
        <strain evidence="2 3">WN38</strain>
    </source>
</reference>
<accession>A0A317ZE71</accession>
<dbReference type="EMBL" id="QHJQ01000014">
    <property type="protein sequence ID" value="PXA02982.1"/>
    <property type="molecule type" value="Genomic_DNA"/>
</dbReference>
<organism evidence="2 3">
    <name type="scientific">Coraliomargarita sinensis</name>
    <dbReference type="NCBI Taxonomy" id="2174842"/>
    <lineage>
        <taxon>Bacteria</taxon>
        <taxon>Pseudomonadati</taxon>
        <taxon>Verrucomicrobiota</taxon>
        <taxon>Opitutia</taxon>
        <taxon>Puniceicoccales</taxon>
        <taxon>Coraliomargaritaceae</taxon>
        <taxon>Coraliomargarita</taxon>
    </lineage>
</organism>
<evidence type="ECO:0000256" key="1">
    <source>
        <dbReference type="SAM" id="Phobius"/>
    </source>
</evidence>
<gene>
    <name evidence="2" type="ORF">DDZ13_14440</name>
</gene>
<sequence length="202" mass="22708">MNASELPDIKVIRTDFIINFIAVVLMLLVGFYVLQREYRSYALSKTISDMEQRIRVADADDAASLKLSREFRDLAANVAEMEKFYATPVVAHEFLTQITMMRPEELIYRQLSLVESIEKVDNKQVVTYQINISGDVRSLTVLDEFKGELSEWDLLNAEGYGLSIDEALQGRDADTGIFPYTLGITLKPQKSKPADDGEGGDA</sequence>
<keyword evidence="1" id="KW-1133">Transmembrane helix</keyword>
<feature type="transmembrane region" description="Helical" evidence="1">
    <location>
        <begin position="16"/>
        <end position="34"/>
    </location>
</feature>
<comment type="caution">
    <text evidence="2">The sequence shown here is derived from an EMBL/GenBank/DDBJ whole genome shotgun (WGS) entry which is preliminary data.</text>
</comment>
<dbReference type="InParanoid" id="A0A317ZE71"/>